<name>A0ABS3JDG0_9BACT</name>
<sequence>MKTSIKLLIGLALSLVIAMFGAAVSIHHQFDSIDQSDTYSRWQKKQLPLFHAVQITGPSAAIVQIEPGNTTRLLIDSLGQYKKPTYTYQVERDTLFLQINPAEGWFFRVDDEDDEWRNPQLVVQVPTLRAVSTVNANCQIHNFKGDVLTLTQGGKGGSTSLDHLTYDQLNASLSEHNQLTFPKFNNGISKAAITLGDSSRLFQYSDFKQGLTLTASPTAKLRLTGKALQQVQQ</sequence>
<dbReference type="EMBL" id="JAFMYW010000001">
    <property type="protein sequence ID" value="MBO0948036.1"/>
    <property type="molecule type" value="Genomic_DNA"/>
</dbReference>
<evidence type="ECO:0000313" key="1">
    <source>
        <dbReference type="EMBL" id="MBO0948036.1"/>
    </source>
</evidence>
<evidence type="ECO:0008006" key="3">
    <source>
        <dbReference type="Google" id="ProtNLM"/>
    </source>
</evidence>
<dbReference type="Proteomes" id="UP000664628">
    <property type="component" value="Unassembled WGS sequence"/>
</dbReference>
<dbReference type="RefSeq" id="WP_207327930.1">
    <property type="nucleotide sequence ID" value="NZ_JAFMYW010000001.1"/>
</dbReference>
<protein>
    <recommendedName>
        <fullName evidence="3">Auto-transporter adhesin head GIN domain-containing protein</fullName>
    </recommendedName>
</protein>
<dbReference type="Gene3D" id="2.160.20.120">
    <property type="match status" value="1"/>
</dbReference>
<accession>A0ABS3JDG0</accession>
<gene>
    <name evidence="1" type="ORF">J2I46_05545</name>
</gene>
<keyword evidence="2" id="KW-1185">Reference proteome</keyword>
<comment type="caution">
    <text evidence="1">The sequence shown here is derived from an EMBL/GenBank/DDBJ whole genome shotgun (WGS) entry which is preliminary data.</text>
</comment>
<evidence type="ECO:0000313" key="2">
    <source>
        <dbReference type="Proteomes" id="UP000664628"/>
    </source>
</evidence>
<reference evidence="1 2" key="1">
    <citation type="submission" date="2021-03" db="EMBL/GenBank/DDBJ databases">
        <title>Fibrella sp. HMF5405 genome sequencing and assembly.</title>
        <authorList>
            <person name="Kang H."/>
            <person name="Kim H."/>
            <person name="Bae S."/>
            <person name="Joh K."/>
        </authorList>
    </citation>
    <scope>NUCLEOTIDE SEQUENCE [LARGE SCALE GENOMIC DNA]</scope>
    <source>
        <strain evidence="1 2">HMF5405</strain>
    </source>
</reference>
<proteinExistence type="predicted"/>
<organism evidence="1 2">
    <name type="scientific">Fibrella forsythiae</name>
    <dbReference type="NCBI Taxonomy" id="2817061"/>
    <lineage>
        <taxon>Bacteria</taxon>
        <taxon>Pseudomonadati</taxon>
        <taxon>Bacteroidota</taxon>
        <taxon>Cytophagia</taxon>
        <taxon>Cytophagales</taxon>
        <taxon>Spirosomataceae</taxon>
        <taxon>Fibrella</taxon>
    </lineage>
</organism>